<protein>
    <submittedName>
        <fullName evidence="1">Uncharacterized protein</fullName>
    </submittedName>
</protein>
<dbReference type="OrthoDB" id="5419927at2759"/>
<proteinExistence type="predicted"/>
<dbReference type="AlphaFoldDB" id="A0A2T4BTQ8"/>
<organism evidence="1 2">
    <name type="scientific">Trichoderma longibrachiatum ATCC 18648</name>
    <dbReference type="NCBI Taxonomy" id="983965"/>
    <lineage>
        <taxon>Eukaryota</taxon>
        <taxon>Fungi</taxon>
        <taxon>Dikarya</taxon>
        <taxon>Ascomycota</taxon>
        <taxon>Pezizomycotina</taxon>
        <taxon>Sordariomycetes</taxon>
        <taxon>Hypocreomycetidae</taxon>
        <taxon>Hypocreales</taxon>
        <taxon>Hypocreaceae</taxon>
        <taxon>Trichoderma</taxon>
    </lineage>
</organism>
<evidence type="ECO:0000313" key="2">
    <source>
        <dbReference type="Proteomes" id="UP000240760"/>
    </source>
</evidence>
<reference evidence="1 2" key="1">
    <citation type="submission" date="2016-07" db="EMBL/GenBank/DDBJ databases">
        <title>Multiple horizontal gene transfer events from other fungi enriched the ability of initially mycotrophic Trichoderma (Ascomycota) to feed on dead plant biomass.</title>
        <authorList>
            <consortium name="DOE Joint Genome Institute"/>
            <person name="Aerts A."/>
            <person name="Atanasova L."/>
            <person name="Chenthamara K."/>
            <person name="Zhang J."/>
            <person name="Grujic M."/>
            <person name="Henrissat B."/>
            <person name="Kuo A."/>
            <person name="Salamov A."/>
            <person name="Lipzen A."/>
            <person name="Labutti K."/>
            <person name="Barry K."/>
            <person name="Miao Y."/>
            <person name="Rahimi M.J."/>
            <person name="Shen Q."/>
            <person name="Grigoriev I.V."/>
            <person name="Kubicek C.P."/>
            <person name="Druzhinina I.S."/>
        </authorList>
    </citation>
    <scope>NUCLEOTIDE SEQUENCE [LARGE SCALE GENOMIC DNA]</scope>
    <source>
        <strain evidence="1 2">ATCC 18648</strain>
    </source>
</reference>
<gene>
    <name evidence="1" type="ORF">M440DRAFT_7748</name>
</gene>
<sequence>MPIASGKFGEALRAAFRGNLQESQKRQFPDASWAEQLIKLATNQTFKAWLDDRCSQFLVVRHEATLTRNDIHSPLSYVSVALGDKEEKGELLRRITFCCGQNRQEIGFQDPSQLIMREITYQMANFLGVYWINRVGCDYIAFRRELKEKNPDVILTALRMVQWRTGWSTIYVIIDGLYHYQGTPFEEEANKLIKCLNDLVNELPTSGLPRIKVLITNPTREQQQSWGFEAATIEL</sequence>
<name>A0A2T4BTQ8_TRILO</name>
<dbReference type="PANTHER" id="PTHR40619:SF3">
    <property type="entry name" value="FUNGAL STAND N-TERMINAL GOODBYE DOMAIN-CONTAINING PROTEIN"/>
    <property type="match status" value="1"/>
</dbReference>
<evidence type="ECO:0000313" key="1">
    <source>
        <dbReference type="EMBL" id="PTB72701.1"/>
    </source>
</evidence>
<accession>A0A2T4BTQ8</accession>
<dbReference type="EMBL" id="KZ679140">
    <property type="protein sequence ID" value="PTB72701.1"/>
    <property type="molecule type" value="Genomic_DNA"/>
</dbReference>
<keyword evidence="2" id="KW-1185">Reference proteome</keyword>
<dbReference type="Proteomes" id="UP000240760">
    <property type="component" value="Unassembled WGS sequence"/>
</dbReference>
<dbReference type="PANTHER" id="PTHR40619">
    <property type="entry name" value="FUNGAL STAND N-TERMINAL GOODBYE DOMAIN-CONTAINING PROTEIN"/>
    <property type="match status" value="1"/>
</dbReference>